<feature type="transmembrane region" description="Helical" evidence="8">
    <location>
        <begin position="323"/>
        <end position="346"/>
    </location>
</feature>
<keyword evidence="5 8" id="KW-0812">Transmembrane</keyword>
<dbReference type="EMBL" id="VCQV01000005">
    <property type="protein sequence ID" value="TWP37597.1"/>
    <property type="molecule type" value="Genomic_DNA"/>
</dbReference>
<feature type="transmembrane region" description="Helical" evidence="8">
    <location>
        <begin position="94"/>
        <end position="115"/>
    </location>
</feature>
<dbReference type="RefSeq" id="WP_146315664.1">
    <property type="nucleotide sequence ID" value="NZ_VCQV01000005.1"/>
</dbReference>
<feature type="transmembrane region" description="Helical" evidence="8">
    <location>
        <begin position="387"/>
        <end position="408"/>
    </location>
</feature>
<evidence type="ECO:0000313" key="11">
    <source>
        <dbReference type="Proteomes" id="UP000320244"/>
    </source>
</evidence>
<name>A0A563E4Y3_9MICO</name>
<keyword evidence="4" id="KW-1003">Cell membrane</keyword>
<feature type="transmembrane region" description="Helical" evidence="8">
    <location>
        <begin position="268"/>
        <end position="287"/>
    </location>
</feature>
<sequence>MGVVTIGSTAGGLPHGPAGYRRGDAGYRRITTALFAAGMTTFVAMYAEQAVLPELTTQFSVSPATSALAVSATTGLLALAIIPASVLSERFGRVRVMATSGLIAALLGLVIPLAQTMGVLIVLRALQGAALAGVPATAMAYLAEEVHGSDLGAAMGRYIAGTTIGGLAGRLLTSFAVDLTSWRWSLELAAVVSLLFTAAFLRAAPPSIYFRPQRIGLRSTWSHLLEHVRQPGLLALFGTGFLLMGGFVSFYNIIAFRLLAKPFSLPQSVIGLVFLMYLSGTLSSALAGRLADRLGRQRVLLGVEIVSWTGLIITLPANLPCVLVGMLLFTAGFFAAHAVASGWVGLLADRHRAEASSLYLFAYYVGSSVAGAIVGLAFSAAGWTGTVLFIGALYLAAIVVAGVIPVLARRDGSRPTVQVEPAHL</sequence>
<dbReference type="PANTHER" id="PTHR43271">
    <property type="entry name" value="BLL2771 PROTEIN"/>
    <property type="match status" value="1"/>
</dbReference>
<evidence type="ECO:0000256" key="3">
    <source>
        <dbReference type="ARBA" id="ARBA00022448"/>
    </source>
</evidence>
<keyword evidence="7 8" id="KW-0472">Membrane</keyword>
<proteinExistence type="inferred from homology"/>
<evidence type="ECO:0000313" key="10">
    <source>
        <dbReference type="EMBL" id="TWP37597.1"/>
    </source>
</evidence>
<dbReference type="Proteomes" id="UP000320244">
    <property type="component" value="Unassembled WGS sequence"/>
</dbReference>
<reference evidence="10 11" key="2">
    <citation type="submission" date="2019-08" db="EMBL/GenBank/DDBJ databases">
        <title>Jejuicoccus antrihumi gen. nov., sp. nov., a new member of the family Dermacoccaceae isolated from a cave.</title>
        <authorList>
            <person name="Schumann P."/>
            <person name="Kim I.S."/>
        </authorList>
    </citation>
    <scope>NUCLEOTIDE SEQUENCE [LARGE SCALE GENOMIC DNA]</scope>
    <source>
        <strain evidence="10 11">C5-26</strain>
    </source>
</reference>
<evidence type="ECO:0000256" key="5">
    <source>
        <dbReference type="ARBA" id="ARBA00022692"/>
    </source>
</evidence>
<dbReference type="SUPFAM" id="SSF103473">
    <property type="entry name" value="MFS general substrate transporter"/>
    <property type="match status" value="1"/>
</dbReference>
<reference evidence="10 11" key="1">
    <citation type="submission" date="2019-05" db="EMBL/GenBank/DDBJ databases">
        <authorList>
            <person name="Lee S.D."/>
        </authorList>
    </citation>
    <scope>NUCLEOTIDE SEQUENCE [LARGE SCALE GENOMIC DNA]</scope>
    <source>
        <strain evidence="10 11">C5-26</strain>
    </source>
</reference>
<feature type="transmembrane region" description="Helical" evidence="8">
    <location>
        <begin position="358"/>
        <end position="381"/>
    </location>
</feature>
<dbReference type="GO" id="GO:0022857">
    <property type="term" value="F:transmembrane transporter activity"/>
    <property type="evidence" value="ECO:0007669"/>
    <property type="project" value="InterPro"/>
</dbReference>
<evidence type="ECO:0000256" key="4">
    <source>
        <dbReference type="ARBA" id="ARBA00022475"/>
    </source>
</evidence>
<accession>A0A563E4Y3</accession>
<dbReference type="InterPro" id="IPR036259">
    <property type="entry name" value="MFS_trans_sf"/>
</dbReference>
<dbReference type="AlphaFoldDB" id="A0A563E4Y3"/>
<feature type="transmembrane region" description="Helical" evidence="8">
    <location>
        <begin position="67"/>
        <end position="87"/>
    </location>
</feature>
<evidence type="ECO:0000256" key="8">
    <source>
        <dbReference type="SAM" id="Phobius"/>
    </source>
</evidence>
<feature type="transmembrane region" description="Helical" evidence="8">
    <location>
        <begin position="30"/>
        <end position="47"/>
    </location>
</feature>
<feature type="transmembrane region" description="Helical" evidence="8">
    <location>
        <begin position="299"/>
        <end position="317"/>
    </location>
</feature>
<feature type="transmembrane region" description="Helical" evidence="8">
    <location>
        <begin position="231"/>
        <end position="256"/>
    </location>
</feature>
<gene>
    <name evidence="10" type="ORF">FGL98_05110</name>
</gene>
<dbReference type="OrthoDB" id="63984at2"/>
<keyword evidence="3" id="KW-0813">Transport</keyword>
<dbReference type="Pfam" id="PF07690">
    <property type="entry name" value="MFS_1"/>
    <property type="match status" value="1"/>
</dbReference>
<feature type="transmembrane region" description="Helical" evidence="8">
    <location>
        <begin position="188"/>
        <end position="210"/>
    </location>
</feature>
<feature type="domain" description="Major facilitator superfamily (MFS) profile" evidence="9">
    <location>
        <begin position="26"/>
        <end position="409"/>
    </location>
</feature>
<comment type="subcellular location">
    <subcellularLocation>
        <location evidence="1">Cell membrane</location>
        <topology evidence="1">Multi-pass membrane protein</topology>
    </subcellularLocation>
</comment>
<evidence type="ECO:0000259" key="9">
    <source>
        <dbReference type="PROSITE" id="PS50850"/>
    </source>
</evidence>
<dbReference type="Gene3D" id="1.20.1250.20">
    <property type="entry name" value="MFS general substrate transporter like domains"/>
    <property type="match status" value="1"/>
</dbReference>
<dbReference type="PROSITE" id="PS50850">
    <property type="entry name" value="MFS"/>
    <property type="match status" value="1"/>
</dbReference>
<comment type="caution">
    <text evidence="10">The sequence shown here is derived from an EMBL/GenBank/DDBJ whole genome shotgun (WGS) entry which is preliminary data.</text>
</comment>
<dbReference type="CDD" id="cd17324">
    <property type="entry name" value="MFS_NepI_like"/>
    <property type="match status" value="1"/>
</dbReference>
<evidence type="ECO:0000256" key="7">
    <source>
        <dbReference type="ARBA" id="ARBA00023136"/>
    </source>
</evidence>
<evidence type="ECO:0000256" key="1">
    <source>
        <dbReference type="ARBA" id="ARBA00004651"/>
    </source>
</evidence>
<dbReference type="InterPro" id="IPR020846">
    <property type="entry name" value="MFS_dom"/>
</dbReference>
<protein>
    <submittedName>
        <fullName evidence="10">MFS transporter</fullName>
    </submittedName>
</protein>
<comment type="similarity">
    <text evidence="2">Belongs to the major facilitator superfamily.</text>
</comment>
<dbReference type="InterPro" id="IPR011701">
    <property type="entry name" value="MFS"/>
</dbReference>
<keyword evidence="11" id="KW-1185">Reference proteome</keyword>
<dbReference type="GO" id="GO:0005886">
    <property type="term" value="C:plasma membrane"/>
    <property type="evidence" value="ECO:0007669"/>
    <property type="project" value="UniProtKB-SubCell"/>
</dbReference>
<organism evidence="10 11">
    <name type="scientific">Leekyejoonella antrihumi</name>
    <dbReference type="NCBI Taxonomy" id="1660198"/>
    <lineage>
        <taxon>Bacteria</taxon>
        <taxon>Bacillati</taxon>
        <taxon>Actinomycetota</taxon>
        <taxon>Actinomycetes</taxon>
        <taxon>Micrococcales</taxon>
        <taxon>Dermacoccaceae</taxon>
        <taxon>Leekyejoonella</taxon>
    </lineage>
</organism>
<evidence type="ECO:0000256" key="2">
    <source>
        <dbReference type="ARBA" id="ARBA00008335"/>
    </source>
</evidence>
<dbReference type="PANTHER" id="PTHR43271:SF1">
    <property type="entry name" value="INNER MEMBRANE TRANSPORT PROTEIN YNFM"/>
    <property type="match status" value="1"/>
</dbReference>
<evidence type="ECO:0000256" key="6">
    <source>
        <dbReference type="ARBA" id="ARBA00022989"/>
    </source>
</evidence>
<keyword evidence="6 8" id="KW-1133">Transmembrane helix</keyword>